<dbReference type="RefSeq" id="WP_146820178.1">
    <property type="nucleotide sequence ID" value="NZ_CP029077.1"/>
</dbReference>
<dbReference type="PANTHER" id="PTHR11241:SF0">
    <property type="entry name" value="DEOXYURIDINE 5'-TRIPHOSPHATE NUCLEOTIDOHYDROLASE"/>
    <property type="match status" value="1"/>
</dbReference>
<dbReference type="SUPFAM" id="SSF51283">
    <property type="entry name" value="dUTPase-like"/>
    <property type="match status" value="1"/>
</dbReference>
<dbReference type="NCBIfam" id="TIGR00576">
    <property type="entry name" value="dut"/>
    <property type="match status" value="1"/>
</dbReference>
<proteinExistence type="inferred from homology"/>
<dbReference type="GO" id="GO:0000287">
    <property type="term" value="F:magnesium ion binding"/>
    <property type="evidence" value="ECO:0007669"/>
    <property type="project" value="InterPro"/>
</dbReference>
<evidence type="ECO:0000256" key="5">
    <source>
        <dbReference type="ARBA" id="ARBA00047686"/>
    </source>
</evidence>
<keyword evidence="8" id="KW-1185">Reference proteome</keyword>
<name>A0A5B8XC77_9RICK</name>
<organism evidence="7 8">
    <name type="scientific">Candidatus Deianiraea vastatrix</name>
    <dbReference type="NCBI Taxonomy" id="2163644"/>
    <lineage>
        <taxon>Bacteria</taxon>
        <taxon>Pseudomonadati</taxon>
        <taxon>Pseudomonadota</taxon>
        <taxon>Alphaproteobacteria</taxon>
        <taxon>Rickettsiales</taxon>
        <taxon>Candidatus Deianiraeaceae</taxon>
        <taxon>Candidatus Deianiraea</taxon>
    </lineage>
</organism>
<keyword evidence="3 7" id="KW-0378">Hydrolase</keyword>
<dbReference type="InterPro" id="IPR036157">
    <property type="entry name" value="dUTPase-like_sf"/>
</dbReference>
<dbReference type="Pfam" id="PF00692">
    <property type="entry name" value="dUTPase"/>
    <property type="match status" value="1"/>
</dbReference>
<comment type="similarity">
    <text evidence="1">Belongs to the dUTPase family.</text>
</comment>
<sequence>MKLKVKFISEIAENVYENGKLLQYATQFSSGFDLRAVSILQDGNEMPLSACDFELGAHKRCLVKTGISTSFDASFEMQIRPRSGLALKSGITIVNTPGTIDSDYRGEIGVILLNTSDVSFKITQGDRIAQAVICPVIKAEFEFTENLEDTERSSGGFGSSGTR</sequence>
<dbReference type="InterPro" id="IPR029054">
    <property type="entry name" value="dUTPase-like"/>
</dbReference>
<dbReference type="NCBIfam" id="NF001862">
    <property type="entry name" value="PRK00601.1"/>
    <property type="match status" value="1"/>
</dbReference>
<dbReference type="OrthoDB" id="9809956at2"/>
<evidence type="ECO:0000259" key="6">
    <source>
        <dbReference type="Pfam" id="PF00692"/>
    </source>
</evidence>
<dbReference type="Proteomes" id="UP000321934">
    <property type="component" value="Chromosome"/>
</dbReference>
<dbReference type="Gene3D" id="2.70.40.10">
    <property type="match status" value="1"/>
</dbReference>
<evidence type="ECO:0000256" key="2">
    <source>
        <dbReference type="ARBA" id="ARBA00012379"/>
    </source>
</evidence>
<reference evidence="7 8" key="1">
    <citation type="journal article" date="2019" name="ISME J.">
        <title>Deianiraea, an extracellular bacterium associated with the ciliate Paramecium, suggests an alternative scenario for the evolution of Rickettsiales.</title>
        <authorList>
            <person name="Castelli M."/>
            <person name="Sabaneyeva E."/>
            <person name="Lanzoni O."/>
            <person name="Lebedeva N."/>
            <person name="Floriano A.M."/>
            <person name="Gaiarsa S."/>
            <person name="Benken K."/>
            <person name="Modeo L."/>
            <person name="Bandi C."/>
            <person name="Potekhin A."/>
            <person name="Sassera D."/>
            <person name="Petroni G."/>
        </authorList>
    </citation>
    <scope>NUCLEOTIDE SEQUENCE [LARGE SCALE GENOMIC DNA]</scope>
    <source>
        <strain evidence="7">CyL4-1</strain>
    </source>
</reference>
<protein>
    <recommendedName>
        <fullName evidence="2">dUTP diphosphatase</fullName>
        <ecNumber evidence="2">3.6.1.23</ecNumber>
    </recommendedName>
</protein>
<keyword evidence="4" id="KW-0546">Nucleotide metabolism</keyword>
<comment type="catalytic activity">
    <reaction evidence="5">
        <text>dUTP + H2O = dUMP + diphosphate + H(+)</text>
        <dbReference type="Rhea" id="RHEA:10248"/>
        <dbReference type="ChEBI" id="CHEBI:15377"/>
        <dbReference type="ChEBI" id="CHEBI:15378"/>
        <dbReference type="ChEBI" id="CHEBI:33019"/>
        <dbReference type="ChEBI" id="CHEBI:61555"/>
        <dbReference type="ChEBI" id="CHEBI:246422"/>
        <dbReference type="EC" id="3.6.1.23"/>
    </reaction>
</comment>
<feature type="domain" description="dUTPase-like" evidence="6">
    <location>
        <begin position="50"/>
        <end position="161"/>
    </location>
</feature>
<dbReference type="EC" id="3.6.1.23" evidence="2"/>
<dbReference type="GO" id="GO:0046081">
    <property type="term" value="P:dUTP catabolic process"/>
    <property type="evidence" value="ECO:0007669"/>
    <property type="project" value="InterPro"/>
</dbReference>
<accession>A0A5B8XC77</accession>
<evidence type="ECO:0000313" key="7">
    <source>
        <dbReference type="EMBL" id="QED22870.1"/>
    </source>
</evidence>
<dbReference type="GO" id="GO:0006226">
    <property type="term" value="P:dUMP biosynthetic process"/>
    <property type="evidence" value="ECO:0007669"/>
    <property type="project" value="InterPro"/>
</dbReference>
<dbReference type="AlphaFoldDB" id="A0A5B8XC77"/>
<evidence type="ECO:0000256" key="4">
    <source>
        <dbReference type="ARBA" id="ARBA00023080"/>
    </source>
</evidence>
<gene>
    <name evidence="7" type="ORF">Deia_00056</name>
</gene>
<dbReference type="InterPro" id="IPR033704">
    <property type="entry name" value="dUTPase_trimeric"/>
</dbReference>
<evidence type="ECO:0000256" key="1">
    <source>
        <dbReference type="ARBA" id="ARBA00006581"/>
    </source>
</evidence>
<dbReference type="GO" id="GO:0004170">
    <property type="term" value="F:dUTP diphosphatase activity"/>
    <property type="evidence" value="ECO:0007669"/>
    <property type="project" value="UniProtKB-EC"/>
</dbReference>
<evidence type="ECO:0000256" key="3">
    <source>
        <dbReference type="ARBA" id="ARBA00022801"/>
    </source>
</evidence>
<evidence type="ECO:0000313" key="8">
    <source>
        <dbReference type="Proteomes" id="UP000321934"/>
    </source>
</evidence>
<dbReference type="CDD" id="cd07557">
    <property type="entry name" value="trimeric_dUTPase"/>
    <property type="match status" value="1"/>
</dbReference>
<dbReference type="InterPro" id="IPR008181">
    <property type="entry name" value="dUTPase"/>
</dbReference>
<dbReference type="EMBL" id="CP029077">
    <property type="protein sequence ID" value="QED22870.1"/>
    <property type="molecule type" value="Genomic_DNA"/>
</dbReference>
<dbReference type="PANTHER" id="PTHR11241">
    <property type="entry name" value="DEOXYURIDINE 5'-TRIPHOSPHATE NUCLEOTIDOHYDROLASE"/>
    <property type="match status" value="1"/>
</dbReference>